<feature type="signal peptide" evidence="2">
    <location>
        <begin position="1"/>
        <end position="20"/>
    </location>
</feature>
<feature type="region of interest" description="Disordered" evidence="1">
    <location>
        <begin position="96"/>
        <end position="304"/>
    </location>
</feature>
<accession>A0A1X0NG01</accession>
<feature type="region of interest" description="Disordered" evidence="1">
    <location>
        <begin position="28"/>
        <end position="78"/>
    </location>
</feature>
<sequence length="325" mass="32791">MSRVFCFLALLLSAVSLCVTADTGSESVPLPDDGRCPDGYTRSGDGKNCSRTSPPAIPPPPPPPPHLPQLPGGKPCVSDDSIPQCSISGCEDEAARQNCGTSTGSETCNTNEPKKEDSCRDGSVDTHCTHSLQEPARSISKPQENGQVPGNPGPIGAPGEPGEGVTGAAGPGGVVSSSSLAPGPTPTPPAAPQPPERSVVESSVDGQTGSNGNNTTRESENGDNNGITATQPSADSSNTSPRVSGDGSDNTTAESGTTPVGSESTNNQEGVGNADPTTTTTTTTLPPELTNNKKGDADSSSSISSSVWVRVPLLIVVVLFSVAVY</sequence>
<dbReference type="VEuPathDB" id="TriTrypDB:TM35_000621090"/>
<keyword evidence="2" id="KW-0732">Signal</keyword>
<feature type="compositionally biased region" description="Gly residues" evidence="1">
    <location>
        <begin position="159"/>
        <end position="173"/>
    </location>
</feature>
<evidence type="ECO:0000256" key="2">
    <source>
        <dbReference type="SAM" id="SignalP"/>
    </source>
</evidence>
<dbReference type="Proteomes" id="UP000192257">
    <property type="component" value="Unassembled WGS sequence"/>
</dbReference>
<evidence type="ECO:0000313" key="4">
    <source>
        <dbReference type="Proteomes" id="UP000192257"/>
    </source>
</evidence>
<feature type="compositionally biased region" description="Pro residues" evidence="1">
    <location>
        <begin position="183"/>
        <end position="195"/>
    </location>
</feature>
<proteinExistence type="predicted"/>
<dbReference type="AlphaFoldDB" id="A0A1X0NG01"/>
<feature type="chain" id="PRO_5012213645" evidence="2">
    <location>
        <begin position="21"/>
        <end position="325"/>
    </location>
</feature>
<protein>
    <submittedName>
        <fullName evidence="3">Uncharacterized protein</fullName>
    </submittedName>
</protein>
<dbReference type="GeneID" id="39990775"/>
<reference evidence="3 4" key="1">
    <citation type="submission" date="2017-03" db="EMBL/GenBank/DDBJ databases">
        <title>An alternative strategy for trypanosome survival in the mammalian bloodstream revealed through genome and transcriptome analysis of the ubiquitous bovine parasite Trypanosoma (Megatrypanum) theileri.</title>
        <authorList>
            <person name="Kelly S."/>
            <person name="Ivens A."/>
            <person name="Mott A."/>
            <person name="O'Neill E."/>
            <person name="Emms D."/>
            <person name="Macleod O."/>
            <person name="Voorheis P."/>
            <person name="Matthews J."/>
            <person name="Matthews K."/>
            <person name="Carrington M."/>
        </authorList>
    </citation>
    <scope>NUCLEOTIDE SEQUENCE [LARGE SCALE GENOMIC DNA]</scope>
    <source>
        <strain evidence="3">Edinburgh</strain>
    </source>
</reference>
<feature type="compositionally biased region" description="Basic and acidic residues" evidence="1">
    <location>
        <begin position="112"/>
        <end position="128"/>
    </location>
</feature>
<gene>
    <name evidence="3" type="ORF">TM35_000621090</name>
</gene>
<dbReference type="EMBL" id="NBCO01000062">
    <property type="protein sequence ID" value="ORC83635.1"/>
    <property type="molecule type" value="Genomic_DNA"/>
</dbReference>
<feature type="compositionally biased region" description="Pro residues" evidence="1">
    <location>
        <begin position="55"/>
        <end position="68"/>
    </location>
</feature>
<feature type="compositionally biased region" description="Polar residues" evidence="1">
    <location>
        <begin position="98"/>
        <end position="111"/>
    </location>
</feature>
<feature type="compositionally biased region" description="Polar residues" evidence="1">
    <location>
        <begin position="200"/>
        <end position="270"/>
    </location>
</feature>
<keyword evidence="4" id="KW-1185">Reference proteome</keyword>
<name>A0A1X0NG01_9TRYP</name>
<evidence type="ECO:0000313" key="3">
    <source>
        <dbReference type="EMBL" id="ORC83635.1"/>
    </source>
</evidence>
<dbReference type="RefSeq" id="XP_028877701.1">
    <property type="nucleotide sequence ID" value="XM_029030995.1"/>
</dbReference>
<evidence type="ECO:0000256" key="1">
    <source>
        <dbReference type="SAM" id="MobiDB-lite"/>
    </source>
</evidence>
<organism evidence="3 4">
    <name type="scientific">Trypanosoma theileri</name>
    <dbReference type="NCBI Taxonomy" id="67003"/>
    <lineage>
        <taxon>Eukaryota</taxon>
        <taxon>Discoba</taxon>
        <taxon>Euglenozoa</taxon>
        <taxon>Kinetoplastea</taxon>
        <taxon>Metakinetoplastina</taxon>
        <taxon>Trypanosomatida</taxon>
        <taxon>Trypanosomatidae</taxon>
        <taxon>Trypanosoma</taxon>
    </lineage>
</organism>
<comment type="caution">
    <text evidence="3">The sequence shown here is derived from an EMBL/GenBank/DDBJ whole genome shotgun (WGS) entry which is preliminary data.</text>
</comment>